<name>A0A2N6SE69_9BACL</name>
<keyword evidence="2" id="KW-0472">Membrane</keyword>
<feature type="domain" description="DUF4878" evidence="3">
    <location>
        <begin position="75"/>
        <end position="178"/>
    </location>
</feature>
<evidence type="ECO:0000256" key="2">
    <source>
        <dbReference type="SAM" id="Phobius"/>
    </source>
</evidence>
<feature type="transmembrane region" description="Helical" evidence="2">
    <location>
        <begin position="49"/>
        <end position="68"/>
    </location>
</feature>
<protein>
    <recommendedName>
        <fullName evidence="3">DUF4878 domain-containing protein</fullName>
    </recommendedName>
</protein>
<dbReference type="Pfam" id="PF12870">
    <property type="entry name" value="DUF4878"/>
    <property type="match status" value="1"/>
</dbReference>
<comment type="caution">
    <text evidence="4">The sequence shown here is derived from an EMBL/GenBank/DDBJ whole genome shotgun (WGS) entry which is preliminary data.</text>
</comment>
<dbReference type="Gene3D" id="3.10.450.50">
    <property type="match status" value="1"/>
</dbReference>
<dbReference type="STRING" id="84135.GCA_001052115_01165"/>
<dbReference type="EMBL" id="PNGT01000006">
    <property type="protein sequence ID" value="PMC52210.1"/>
    <property type="molecule type" value="Genomic_DNA"/>
</dbReference>
<evidence type="ECO:0000313" key="5">
    <source>
        <dbReference type="Proteomes" id="UP000235670"/>
    </source>
</evidence>
<dbReference type="AlphaFoldDB" id="A0A2N6SE69"/>
<organism evidence="4 5">
    <name type="scientific">Gemella sanguinis</name>
    <dbReference type="NCBI Taxonomy" id="84135"/>
    <lineage>
        <taxon>Bacteria</taxon>
        <taxon>Bacillati</taxon>
        <taxon>Bacillota</taxon>
        <taxon>Bacilli</taxon>
        <taxon>Bacillales</taxon>
        <taxon>Gemellaceae</taxon>
        <taxon>Gemella</taxon>
    </lineage>
</organism>
<evidence type="ECO:0000259" key="3">
    <source>
        <dbReference type="Pfam" id="PF12870"/>
    </source>
</evidence>
<reference evidence="4 5" key="1">
    <citation type="submission" date="2017-09" db="EMBL/GenBank/DDBJ databases">
        <title>Bacterial strain isolated from the female urinary microbiota.</title>
        <authorList>
            <person name="Thomas-White K."/>
            <person name="Kumar N."/>
            <person name="Forster S."/>
            <person name="Putonti C."/>
            <person name="Lawley T."/>
            <person name="Wolfe A.J."/>
        </authorList>
    </citation>
    <scope>NUCLEOTIDE SEQUENCE [LARGE SCALE GENOMIC DNA]</scope>
    <source>
        <strain evidence="4 5">UMB0186</strain>
    </source>
</reference>
<evidence type="ECO:0000256" key="1">
    <source>
        <dbReference type="SAM" id="MobiDB-lite"/>
    </source>
</evidence>
<sequence>MKENSIVQNNENKSNELENQIENASQFEKESNDGQSNKKIKSKYLNEKTVTIVLTLAVALIAVVFLFIRSNNTVGAKTSQEAAQGFVEAVNSDNYEKASNYVYYENDDVRKDVKKELKDKDKIQTSLHRHMYKTYKDYKIVSVDELGDEARVTLKRESEPGKIVYSDFKMKKVDDRWYCDIM</sequence>
<evidence type="ECO:0000313" key="4">
    <source>
        <dbReference type="EMBL" id="PMC52210.1"/>
    </source>
</evidence>
<proteinExistence type="predicted"/>
<accession>A0A2N6SE69</accession>
<feature type="region of interest" description="Disordered" evidence="1">
    <location>
        <begin position="1"/>
        <end position="37"/>
    </location>
</feature>
<keyword evidence="2" id="KW-1133">Transmembrane helix</keyword>
<feature type="compositionally biased region" description="Polar residues" evidence="1">
    <location>
        <begin position="1"/>
        <end position="26"/>
    </location>
</feature>
<dbReference type="InterPro" id="IPR024267">
    <property type="entry name" value="DUF4878"/>
</dbReference>
<keyword evidence="2" id="KW-0812">Transmembrane</keyword>
<gene>
    <name evidence="4" type="ORF">CJ218_06335</name>
</gene>
<dbReference type="Proteomes" id="UP000235670">
    <property type="component" value="Unassembled WGS sequence"/>
</dbReference>